<proteinExistence type="predicted"/>
<name>A0ABY2LQ20_9LEPT</name>
<reference evidence="3" key="1">
    <citation type="journal article" date="2019" name="PLoS Negl. Trop. Dis.">
        <title>Revisiting the worldwide diversity of Leptospira species in the environment.</title>
        <authorList>
            <person name="Vincent A.T."/>
            <person name="Schiettekatte O."/>
            <person name="Bourhy P."/>
            <person name="Veyrier F.J."/>
            <person name="Picardeau M."/>
        </authorList>
    </citation>
    <scope>NUCLEOTIDE SEQUENCE [LARGE SCALE GENOMIC DNA]</scope>
    <source>
        <strain evidence="3">201800278</strain>
    </source>
</reference>
<keyword evidence="3" id="KW-1185">Reference proteome</keyword>
<dbReference type="RefSeq" id="WP_135573010.1">
    <property type="nucleotide sequence ID" value="NZ_RQFN01000024.1"/>
</dbReference>
<protein>
    <submittedName>
        <fullName evidence="2">Uncharacterized protein</fullName>
    </submittedName>
</protein>
<evidence type="ECO:0000256" key="1">
    <source>
        <dbReference type="SAM" id="Phobius"/>
    </source>
</evidence>
<accession>A0ABY2LQ20</accession>
<sequence>MIINVETYLRSNYEMVTKYVKLSKTLDYISKPLVVFEPVDQKKFPEIWENGEYLTKMKLFGIIPLGNQSVVIEKLKETNQNEFILRDNGYSSLINTWDHWILIRKTKNENIVKYIDRIEIKAGLLTIFIVIFASVFFRWRQFRWKMLIRSNYKAMY</sequence>
<keyword evidence="1" id="KW-0472">Membrane</keyword>
<keyword evidence="1" id="KW-0812">Transmembrane</keyword>
<organism evidence="2 3">
    <name type="scientific">Leptospira montravelensis</name>
    <dbReference type="NCBI Taxonomy" id="2484961"/>
    <lineage>
        <taxon>Bacteria</taxon>
        <taxon>Pseudomonadati</taxon>
        <taxon>Spirochaetota</taxon>
        <taxon>Spirochaetia</taxon>
        <taxon>Leptospirales</taxon>
        <taxon>Leptospiraceae</taxon>
        <taxon>Leptospira</taxon>
    </lineage>
</organism>
<comment type="caution">
    <text evidence="2">The sequence shown here is derived from an EMBL/GenBank/DDBJ whole genome shotgun (WGS) entry which is preliminary data.</text>
</comment>
<gene>
    <name evidence="2" type="ORF">EHQ31_13110</name>
</gene>
<keyword evidence="1" id="KW-1133">Transmembrane helix</keyword>
<dbReference type="Proteomes" id="UP000297465">
    <property type="component" value="Unassembled WGS sequence"/>
</dbReference>
<evidence type="ECO:0000313" key="3">
    <source>
        <dbReference type="Proteomes" id="UP000297465"/>
    </source>
</evidence>
<evidence type="ECO:0000313" key="2">
    <source>
        <dbReference type="EMBL" id="TGL01707.1"/>
    </source>
</evidence>
<feature type="transmembrane region" description="Helical" evidence="1">
    <location>
        <begin position="120"/>
        <end position="139"/>
    </location>
</feature>
<dbReference type="EMBL" id="RQFO01000016">
    <property type="protein sequence ID" value="TGL01707.1"/>
    <property type="molecule type" value="Genomic_DNA"/>
</dbReference>